<sequence>VASEIHNVKKQNFCDNIEDHSLDLPRKRISNFTNKNTKEVKKSPKLNCFALISNFVVERVNTGFNINLTATSLV</sequence>
<evidence type="ECO:0000313" key="1">
    <source>
        <dbReference type="Ensembl" id="ENSCCNP00000029359.1"/>
    </source>
</evidence>
<dbReference type="AlphaFoldDB" id="A0A8C0XN57"/>
<reference evidence="1" key="1">
    <citation type="submission" date="2023-09" db="UniProtKB">
        <authorList>
            <consortium name="Ensembl"/>
        </authorList>
    </citation>
    <scope>IDENTIFICATION</scope>
</reference>
<accession>A0A8C0XN57</accession>
<proteinExistence type="predicted"/>
<dbReference type="Ensembl" id="ENSCCNT00000037007.1">
    <property type="protein sequence ID" value="ENSCCNP00000029359.1"/>
    <property type="gene ID" value="ENSCCNG00000028149.1"/>
</dbReference>
<organism evidence="1">
    <name type="scientific">Castor canadensis</name>
    <name type="common">American beaver</name>
    <dbReference type="NCBI Taxonomy" id="51338"/>
    <lineage>
        <taxon>Eukaryota</taxon>
        <taxon>Metazoa</taxon>
        <taxon>Chordata</taxon>
        <taxon>Craniata</taxon>
        <taxon>Vertebrata</taxon>
        <taxon>Euteleostomi</taxon>
        <taxon>Mammalia</taxon>
        <taxon>Eutheria</taxon>
        <taxon>Euarchontoglires</taxon>
        <taxon>Glires</taxon>
        <taxon>Rodentia</taxon>
        <taxon>Castorimorpha</taxon>
        <taxon>Castoridae</taxon>
        <taxon>Castor</taxon>
    </lineage>
</organism>
<name>A0A8C0XN57_CASCN</name>
<protein>
    <submittedName>
        <fullName evidence="1">Uncharacterized protein</fullName>
    </submittedName>
</protein>